<evidence type="ECO:0000313" key="7">
    <source>
        <dbReference type="Proteomes" id="UP000183832"/>
    </source>
</evidence>
<dbReference type="PANTHER" id="PTHR12211:SF0">
    <property type="entry name" value="ENDOPLASMIC RETICULUM RESIDENT PROTEIN 29"/>
    <property type="match status" value="1"/>
</dbReference>
<accession>A0A1J1I7U2</accession>
<organism evidence="6 7">
    <name type="scientific">Clunio marinus</name>
    <dbReference type="NCBI Taxonomy" id="568069"/>
    <lineage>
        <taxon>Eukaryota</taxon>
        <taxon>Metazoa</taxon>
        <taxon>Ecdysozoa</taxon>
        <taxon>Arthropoda</taxon>
        <taxon>Hexapoda</taxon>
        <taxon>Insecta</taxon>
        <taxon>Pterygota</taxon>
        <taxon>Neoptera</taxon>
        <taxon>Endopterygota</taxon>
        <taxon>Diptera</taxon>
        <taxon>Nematocera</taxon>
        <taxon>Chironomoidea</taxon>
        <taxon>Chironomidae</taxon>
        <taxon>Clunio</taxon>
    </lineage>
</organism>
<dbReference type="InterPro" id="IPR036249">
    <property type="entry name" value="Thioredoxin-like_sf"/>
</dbReference>
<feature type="coiled-coil region" evidence="2">
    <location>
        <begin position="172"/>
        <end position="234"/>
    </location>
</feature>
<dbReference type="Pfam" id="PF07912">
    <property type="entry name" value="ERp29_N"/>
    <property type="match status" value="1"/>
</dbReference>
<feature type="chain" id="PRO_5012046063" evidence="3">
    <location>
        <begin position="19"/>
        <end position="261"/>
    </location>
</feature>
<evidence type="ECO:0000259" key="5">
    <source>
        <dbReference type="Pfam" id="PF07912"/>
    </source>
</evidence>
<sequence>MNKVVIFLVFSFINYCSCCTGCVDLDELTFDKVIPKFKVALVKFDQQFPFGEVHDSWIEFAAMLNNFTLNGGMDYSEILIGTVGIKDYSPFDNKPLGDRFGSSKRQELPFIKLFNDGNLKSPIDFQIGTEKVTISRLYEFLKANTEIPILAPGCTKELDEMAMEFVNQPDKRKDIVKEAAEFIENMEKEENKKLSKTYTTLMNGVIEKGEVFVLNQHERMTKLLKNKMTDKKREEINQKINIIGSFKFSKPEKSSGTNEEL</sequence>
<dbReference type="InterPro" id="IPR011679">
    <property type="entry name" value="ERp29_C"/>
</dbReference>
<keyword evidence="1" id="KW-0256">Endoplasmic reticulum</keyword>
<name>A0A1J1I7U2_9DIPT</name>
<dbReference type="SUPFAM" id="SSF47933">
    <property type="entry name" value="ERP29 C domain-like"/>
    <property type="match status" value="1"/>
</dbReference>
<keyword evidence="3" id="KW-0732">Signal</keyword>
<dbReference type="AlphaFoldDB" id="A0A1J1I7U2"/>
<evidence type="ECO:0000256" key="3">
    <source>
        <dbReference type="SAM" id="SignalP"/>
    </source>
</evidence>
<evidence type="ECO:0000259" key="4">
    <source>
        <dbReference type="Pfam" id="PF07749"/>
    </source>
</evidence>
<evidence type="ECO:0000256" key="1">
    <source>
        <dbReference type="ARBA" id="ARBA00022824"/>
    </source>
</evidence>
<dbReference type="STRING" id="568069.A0A1J1I7U2"/>
<dbReference type="InterPro" id="IPR036356">
    <property type="entry name" value="ERp29_C_sf"/>
</dbReference>
<dbReference type="Gene3D" id="1.20.1150.12">
    <property type="entry name" value="Endoplasmic reticulum resident protein 29, C-terminal domain"/>
    <property type="match status" value="1"/>
</dbReference>
<gene>
    <name evidence="6" type="primary">putative Protein windbeutel</name>
    <name evidence="6" type="ORF">CLUMA_CG009774</name>
</gene>
<evidence type="ECO:0000256" key="2">
    <source>
        <dbReference type="SAM" id="Coils"/>
    </source>
</evidence>
<keyword evidence="7" id="KW-1185">Reference proteome</keyword>
<dbReference type="EMBL" id="CVRI01000043">
    <property type="protein sequence ID" value="CRK96357.1"/>
    <property type="molecule type" value="Genomic_DNA"/>
</dbReference>
<dbReference type="InterPro" id="IPR012883">
    <property type="entry name" value="ERp29_N"/>
</dbReference>
<feature type="domain" description="ERp29 N-terminal" evidence="5">
    <location>
        <begin position="19"/>
        <end position="148"/>
    </location>
</feature>
<dbReference type="InterPro" id="IPR016855">
    <property type="entry name" value="ERp29"/>
</dbReference>
<dbReference type="Proteomes" id="UP000183832">
    <property type="component" value="Unassembled WGS sequence"/>
</dbReference>
<dbReference type="Pfam" id="PF07749">
    <property type="entry name" value="ERp29"/>
    <property type="match status" value="1"/>
</dbReference>
<dbReference type="SUPFAM" id="SSF52833">
    <property type="entry name" value="Thioredoxin-like"/>
    <property type="match status" value="1"/>
</dbReference>
<reference evidence="6 7" key="1">
    <citation type="submission" date="2015-04" db="EMBL/GenBank/DDBJ databases">
        <authorList>
            <person name="Syromyatnikov M.Y."/>
            <person name="Popov V.N."/>
        </authorList>
    </citation>
    <scope>NUCLEOTIDE SEQUENCE [LARGE SCALE GENOMIC DNA]</scope>
</reference>
<proteinExistence type="predicted"/>
<feature type="domain" description="Endoplasmic reticulum resident protein 29 C-terminal" evidence="4">
    <location>
        <begin position="153"/>
        <end position="246"/>
    </location>
</feature>
<dbReference type="PANTHER" id="PTHR12211">
    <property type="entry name" value="ENDOPLASMIC RETICULUM PROTEIN ERP29"/>
    <property type="match status" value="1"/>
</dbReference>
<protein>
    <submittedName>
        <fullName evidence="6">CLUMA_CG009774, isoform A</fullName>
    </submittedName>
</protein>
<keyword evidence="2" id="KW-0175">Coiled coil</keyword>
<dbReference type="GO" id="GO:0009306">
    <property type="term" value="P:protein secretion"/>
    <property type="evidence" value="ECO:0007669"/>
    <property type="project" value="InterPro"/>
</dbReference>
<dbReference type="OrthoDB" id="417262at2759"/>
<feature type="signal peptide" evidence="3">
    <location>
        <begin position="1"/>
        <end position="18"/>
    </location>
</feature>
<dbReference type="Gene3D" id="3.40.30.10">
    <property type="entry name" value="Glutaredoxin"/>
    <property type="match status" value="1"/>
</dbReference>
<evidence type="ECO:0000313" key="6">
    <source>
        <dbReference type="EMBL" id="CRK96357.1"/>
    </source>
</evidence>
<dbReference type="GO" id="GO:0005788">
    <property type="term" value="C:endoplasmic reticulum lumen"/>
    <property type="evidence" value="ECO:0007669"/>
    <property type="project" value="InterPro"/>
</dbReference>